<reference evidence="1" key="1">
    <citation type="submission" date="2013-11" db="EMBL/GenBank/DDBJ databases">
        <title>Genome sequence of the fusiform rust pathogen reveals effectors for host alternation and coevolution with pine.</title>
        <authorList>
            <consortium name="DOE Joint Genome Institute"/>
            <person name="Smith K."/>
            <person name="Pendleton A."/>
            <person name="Kubisiak T."/>
            <person name="Anderson C."/>
            <person name="Salamov A."/>
            <person name="Aerts A."/>
            <person name="Riley R."/>
            <person name="Clum A."/>
            <person name="Lindquist E."/>
            <person name="Ence D."/>
            <person name="Campbell M."/>
            <person name="Kronenberg Z."/>
            <person name="Feau N."/>
            <person name="Dhillon B."/>
            <person name="Hamelin R."/>
            <person name="Burleigh J."/>
            <person name="Smith J."/>
            <person name="Yandell M."/>
            <person name="Nelson C."/>
            <person name="Grigoriev I."/>
            <person name="Davis J."/>
        </authorList>
    </citation>
    <scope>NUCLEOTIDE SEQUENCE</scope>
    <source>
        <strain evidence="1">G11</strain>
    </source>
</reference>
<evidence type="ECO:0000313" key="1">
    <source>
        <dbReference type="EMBL" id="KAG0145140.1"/>
    </source>
</evidence>
<accession>A0A9P6NE67</accession>
<evidence type="ECO:0000313" key="2">
    <source>
        <dbReference type="Proteomes" id="UP000886653"/>
    </source>
</evidence>
<comment type="caution">
    <text evidence="1">The sequence shown here is derived from an EMBL/GenBank/DDBJ whole genome shotgun (WGS) entry which is preliminary data.</text>
</comment>
<keyword evidence="2" id="KW-1185">Reference proteome</keyword>
<protein>
    <submittedName>
        <fullName evidence="1">Uncharacterized protein</fullName>
    </submittedName>
</protein>
<sequence>MKIPIGMWGLLLMPRYRFSLPTGWKLGDYNQRLIQATEDSSNKKLEELEMFKSLDPKFEYKRPKQPQLRLNPFTAEHWENYKYYWESCIGVLIHTDGHKLKRFTRHLDHLSARMYQYGKKDKLSEEKFDVKDSWDEDMVILGFEILQNENLGLEARIWMLGCMRMLRGPIHDLEKVRKNIKDGPLCRGAWELYLSEEFDSNLEARKIWGNGIHDPGRNLEIISLGILEVLERVNVFVKIRKYLQSTLEYSPTSPFIHIHDTFIQEGSHVDKLTASSIALICAEHIRKEGLHNMELMATYRILHHLEKFNHERLKLFQISSNEHKTFMIAYQKAEIQAEVEKITSGMAGRLNLWIRDYLEPFSNLEQVKIFQFQQVLDVMKSNTYLGDQDALFKILERASRYTNDAQLCLQREICLNG</sequence>
<proteinExistence type="predicted"/>
<dbReference type="EMBL" id="MU167282">
    <property type="protein sequence ID" value="KAG0145140.1"/>
    <property type="molecule type" value="Genomic_DNA"/>
</dbReference>
<organism evidence="1 2">
    <name type="scientific">Cronartium quercuum f. sp. fusiforme G11</name>
    <dbReference type="NCBI Taxonomy" id="708437"/>
    <lineage>
        <taxon>Eukaryota</taxon>
        <taxon>Fungi</taxon>
        <taxon>Dikarya</taxon>
        <taxon>Basidiomycota</taxon>
        <taxon>Pucciniomycotina</taxon>
        <taxon>Pucciniomycetes</taxon>
        <taxon>Pucciniales</taxon>
        <taxon>Coleosporiaceae</taxon>
        <taxon>Cronartium</taxon>
    </lineage>
</organism>
<dbReference type="AlphaFoldDB" id="A0A9P6NE67"/>
<name>A0A9P6NE67_9BASI</name>
<dbReference type="Proteomes" id="UP000886653">
    <property type="component" value="Unassembled WGS sequence"/>
</dbReference>
<dbReference type="OrthoDB" id="10672347at2759"/>
<gene>
    <name evidence="1" type="ORF">CROQUDRAFT_716270</name>
</gene>